<dbReference type="PANTHER" id="PTHR42850:SF2">
    <property type="entry name" value="BLL5683 PROTEIN"/>
    <property type="match status" value="1"/>
</dbReference>
<dbReference type="InterPro" id="IPR029052">
    <property type="entry name" value="Metallo-depent_PP-like"/>
</dbReference>
<dbReference type="GO" id="GO:0016791">
    <property type="term" value="F:phosphatase activity"/>
    <property type="evidence" value="ECO:0007669"/>
    <property type="project" value="TreeGrafter"/>
</dbReference>
<reference evidence="3 4" key="1">
    <citation type="journal article" date="2014" name="Nature">
        <title>An environmental bacterial taxon with a large and distinct metabolic repertoire.</title>
        <authorList>
            <person name="Wilson M.C."/>
            <person name="Mori T."/>
            <person name="Ruckert C."/>
            <person name="Uria A.R."/>
            <person name="Helf M.J."/>
            <person name="Takada K."/>
            <person name="Gernert C."/>
            <person name="Steffens U.A."/>
            <person name="Heycke N."/>
            <person name="Schmitt S."/>
            <person name="Rinke C."/>
            <person name="Helfrich E.J."/>
            <person name="Brachmann A.O."/>
            <person name="Gurgui C."/>
            <person name="Wakimoto T."/>
            <person name="Kracht M."/>
            <person name="Crusemann M."/>
            <person name="Hentschel U."/>
            <person name="Abe I."/>
            <person name="Matsunaga S."/>
            <person name="Kalinowski J."/>
            <person name="Takeyama H."/>
            <person name="Piel J."/>
        </authorList>
    </citation>
    <scope>NUCLEOTIDE SEQUENCE [LARGE SCALE GENOMIC DNA]</scope>
    <source>
        <strain evidence="4">TSY2</strain>
    </source>
</reference>
<dbReference type="InterPro" id="IPR024654">
    <property type="entry name" value="Calcineurin-like_PHP_lpxH"/>
</dbReference>
<feature type="domain" description="Calcineurin-like phosphoesterase" evidence="2">
    <location>
        <begin position="3"/>
        <end position="200"/>
    </location>
</feature>
<dbReference type="EMBL" id="AZHX01000336">
    <property type="protein sequence ID" value="ETX07934.1"/>
    <property type="molecule type" value="Genomic_DNA"/>
</dbReference>
<evidence type="ECO:0000256" key="1">
    <source>
        <dbReference type="ARBA" id="ARBA00008950"/>
    </source>
</evidence>
<protein>
    <recommendedName>
        <fullName evidence="2">Calcineurin-like phosphoesterase domain-containing protein</fullName>
    </recommendedName>
</protein>
<dbReference type="HOGENOM" id="CLU_074761_0_1_7"/>
<dbReference type="PIRSF" id="PIRSF000883">
    <property type="entry name" value="Pesterase_MJ0912"/>
    <property type="match status" value="1"/>
</dbReference>
<sequence length="260" mass="28621">MVHIAFLSDIHGNGLALDAVLDDIDAQGGVDEYWLLGDLVAIGPQPVEVLEKLSALPNARFTRGNTDRYITKGDRPPPDRNAVEANPNLLPIFKEVAETMAWTQGALSAHGWLDFLDALPLEQRLTLPDGTRLLGVHGAPGDDGGPGLRPDYPEEDIRERFTGAEADLICVGHTHWPINTRLDGMHLVNLGSVSNPMVPDLCAWYVLLEADASGYRLEHRQAAYDRSAVIAQLEALRHPGRGHIISFMRGERIRDWPLLP</sequence>
<dbReference type="SUPFAM" id="SSF56300">
    <property type="entry name" value="Metallo-dependent phosphatases"/>
    <property type="match status" value="1"/>
</dbReference>
<dbReference type="Gene3D" id="3.60.21.10">
    <property type="match status" value="1"/>
</dbReference>
<evidence type="ECO:0000313" key="3">
    <source>
        <dbReference type="EMBL" id="ETX07934.1"/>
    </source>
</evidence>
<comment type="caution">
    <text evidence="3">The sequence shown here is derived from an EMBL/GenBank/DDBJ whole genome shotgun (WGS) entry which is preliminary data.</text>
</comment>
<dbReference type="PANTHER" id="PTHR42850">
    <property type="entry name" value="METALLOPHOSPHOESTERASE"/>
    <property type="match status" value="1"/>
</dbReference>
<keyword evidence="4" id="KW-1185">Reference proteome</keyword>
<dbReference type="Pfam" id="PF12850">
    <property type="entry name" value="Metallophos_2"/>
    <property type="match status" value="1"/>
</dbReference>
<proteinExistence type="inferred from homology"/>
<gene>
    <name evidence="3" type="ORF">ETSY2_08330</name>
</gene>
<organism evidence="3 4">
    <name type="scientific">Candidatus Entotheonella gemina</name>
    <dbReference type="NCBI Taxonomy" id="1429439"/>
    <lineage>
        <taxon>Bacteria</taxon>
        <taxon>Pseudomonadati</taxon>
        <taxon>Nitrospinota/Tectimicrobiota group</taxon>
        <taxon>Candidatus Tectimicrobiota</taxon>
        <taxon>Candidatus Entotheonellia</taxon>
        <taxon>Candidatus Entotheonellales</taxon>
        <taxon>Candidatus Entotheonellaceae</taxon>
        <taxon>Candidatus Entotheonella</taxon>
    </lineage>
</organism>
<dbReference type="InterPro" id="IPR011152">
    <property type="entry name" value="Pesterase_MJ0912"/>
</dbReference>
<dbReference type="AlphaFoldDB" id="W4MC57"/>
<dbReference type="InterPro" id="IPR050126">
    <property type="entry name" value="Ap4A_hydrolase"/>
</dbReference>
<evidence type="ECO:0000313" key="4">
    <source>
        <dbReference type="Proteomes" id="UP000019140"/>
    </source>
</evidence>
<name>W4MC57_9BACT</name>
<dbReference type="GO" id="GO:0005737">
    <property type="term" value="C:cytoplasm"/>
    <property type="evidence" value="ECO:0007669"/>
    <property type="project" value="TreeGrafter"/>
</dbReference>
<evidence type="ECO:0000259" key="2">
    <source>
        <dbReference type="Pfam" id="PF12850"/>
    </source>
</evidence>
<dbReference type="Proteomes" id="UP000019140">
    <property type="component" value="Unassembled WGS sequence"/>
</dbReference>
<comment type="similarity">
    <text evidence="1">Belongs to the metallophosphoesterase superfamily. YfcE family.</text>
</comment>
<accession>W4MC57</accession>